<dbReference type="STRING" id="573058.SAMN00017477_1098"/>
<dbReference type="OrthoDB" id="9809733at2"/>
<dbReference type="PANTHER" id="PTHR42852:SF13">
    <property type="entry name" value="PROTEIN DIPZ"/>
    <property type="match status" value="1"/>
</dbReference>
<dbReference type="GO" id="GO:0016853">
    <property type="term" value="F:isomerase activity"/>
    <property type="evidence" value="ECO:0007669"/>
    <property type="project" value="UniProtKB-KW"/>
</dbReference>
<dbReference type="InterPro" id="IPR013766">
    <property type="entry name" value="Thioredoxin_domain"/>
</dbReference>
<evidence type="ECO:0000313" key="4">
    <source>
        <dbReference type="EMBL" id="SMB87359.1"/>
    </source>
</evidence>
<organism evidence="4 5">
    <name type="scientific">Peptoniphilus asaccharolyticus DSM 20463</name>
    <dbReference type="NCBI Taxonomy" id="573058"/>
    <lineage>
        <taxon>Bacteria</taxon>
        <taxon>Bacillati</taxon>
        <taxon>Bacillota</taxon>
        <taxon>Tissierellia</taxon>
        <taxon>Tissierellales</taxon>
        <taxon>Peptoniphilaceae</taxon>
        <taxon>Peptoniphilus</taxon>
    </lineage>
</organism>
<accession>A0A1W1V1V0</accession>
<dbReference type="SUPFAM" id="SSF52833">
    <property type="entry name" value="Thioredoxin-like"/>
    <property type="match status" value="1"/>
</dbReference>
<dbReference type="Gene3D" id="3.40.30.10">
    <property type="entry name" value="Glutaredoxin"/>
    <property type="match status" value="1"/>
</dbReference>
<dbReference type="Pfam" id="PF00578">
    <property type="entry name" value="AhpC-TSA"/>
    <property type="match status" value="1"/>
</dbReference>
<dbReference type="PROSITE" id="PS51257">
    <property type="entry name" value="PROKAR_LIPOPROTEIN"/>
    <property type="match status" value="1"/>
</dbReference>
<keyword evidence="5" id="KW-1185">Reference proteome</keyword>
<feature type="signal peptide" evidence="2">
    <location>
        <begin position="1"/>
        <end position="21"/>
    </location>
</feature>
<dbReference type="RefSeq" id="WP_084230693.1">
    <property type="nucleotide sequence ID" value="NZ_FWWR01000009.1"/>
</dbReference>
<feature type="compositionally biased region" description="Polar residues" evidence="1">
    <location>
        <begin position="37"/>
        <end position="54"/>
    </location>
</feature>
<reference evidence="5" key="1">
    <citation type="submission" date="2017-04" db="EMBL/GenBank/DDBJ databases">
        <authorList>
            <person name="Varghese N."/>
            <person name="Submissions S."/>
        </authorList>
    </citation>
    <scope>NUCLEOTIDE SEQUENCE [LARGE SCALE GENOMIC DNA]</scope>
    <source>
        <strain evidence="5">DSM 20463</strain>
    </source>
</reference>
<protein>
    <submittedName>
        <fullName evidence="4">Thiol-disulfide isomerase or thioredoxin</fullName>
    </submittedName>
</protein>
<dbReference type="PROSITE" id="PS00194">
    <property type="entry name" value="THIOREDOXIN_1"/>
    <property type="match status" value="1"/>
</dbReference>
<gene>
    <name evidence="4" type="ORF">SAMN00017477_1098</name>
</gene>
<dbReference type="EMBL" id="FWWR01000009">
    <property type="protein sequence ID" value="SMB87359.1"/>
    <property type="molecule type" value="Genomic_DNA"/>
</dbReference>
<sequence length="385" mass="43181">MKKIVSKGACLLLTLCLSLSAVGCQKSNENNKIKEGQSISSEQAGMSTNANGKTETFKPSDYTLEAKEEYVYEYLGLKFKLSDETRKYISDKKIAMLDDQSPIDKELKYAILTFNKMTEEQKNAVIEKMGDGYEKWQNELERVGTIGIFEKNTSEEEISKITKCDTHTKIGVSSDGNYDCYLSTNSGAESNLLDEFNKTEIEIIDKKERPENGFVLSEKTDLKNTEAFNKETSGNLSNVVTKDINGKEFSSKDFADYDITMVNVFATWCTACVKEIPDLVEVYKEMKDKGVNIVGVVTDTVDDNGENKDALEKAKIIQEKTKAPYSFLMPDKTNFNGRLNGIQALPETFFVNKNGEIVGETYSGAKSAKEWKEVIEKELANIKNK</sequence>
<keyword evidence="2" id="KW-0732">Signal</keyword>
<dbReference type="PROSITE" id="PS51352">
    <property type="entry name" value="THIOREDOXIN_2"/>
    <property type="match status" value="1"/>
</dbReference>
<proteinExistence type="predicted"/>
<evidence type="ECO:0000256" key="2">
    <source>
        <dbReference type="SAM" id="SignalP"/>
    </source>
</evidence>
<dbReference type="GO" id="GO:0016209">
    <property type="term" value="F:antioxidant activity"/>
    <property type="evidence" value="ECO:0007669"/>
    <property type="project" value="InterPro"/>
</dbReference>
<feature type="domain" description="Thioredoxin" evidence="3">
    <location>
        <begin position="230"/>
        <end position="380"/>
    </location>
</feature>
<evidence type="ECO:0000259" key="3">
    <source>
        <dbReference type="PROSITE" id="PS51352"/>
    </source>
</evidence>
<feature type="chain" id="PRO_5039486801" evidence="2">
    <location>
        <begin position="22"/>
        <end position="385"/>
    </location>
</feature>
<keyword evidence="4" id="KW-0413">Isomerase</keyword>
<dbReference type="AlphaFoldDB" id="A0A1W1V1V0"/>
<dbReference type="PANTHER" id="PTHR42852">
    <property type="entry name" value="THIOL:DISULFIDE INTERCHANGE PROTEIN DSBE"/>
    <property type="match status" value="1"/>
</dbReference>
<dbReference type="Proteomes" id="UP000192368">
    <property type="component" value="Unassembled WGS sequence"/>
</dbReference>
<dbReference type="InterPro" id="IPR017937">
    <property type="entry name" value="Thioredoxin_CS"/>
</dbReference>
<dbReference type="InterPro" id="IPR000866">
    <property type="entry name" value="AhpC/TSA"/>
</dbReference>
<dbReference type="InterPro" id="IPR050553">
    <property type="entry name" value="Thioredoxin_ResA/DsbE_sf"/>
</dbReference>
<dbReference type="InterPro" id="IPR036249">
    <property type="entry name" value="Thioredoxin-like_sf"/>
</dbReference>
<feature type="region of interest" description="Disordered" evidence="1">
    <location>
        <begin position="35"/>
        <end position="54"/>
    </location>
</feature>
<evidence type="ECO:0000313" key="5">
    <source>
        <dbReference type="Proteomes" id="UP000192368"/>
    </source>
</evidence>
<name>A0A1W1V1V0_PEPAS</name>
<dbReference type="CDD" id="cd02966">
    <property type="entry name" value="TlpA_like_family"/>
    <property type="match status" value="1"/>
</dbReference>
<dbReference type="GO" id="GO:0016491">
    <property type="term" value="F:oxidoreductase activity"/>
    <property type="evidence" value="ECO:0007669"/>
    <property type="project" value="InterPro"/>
</dbReference>
<evidence type="ECO:0000256" key="1">
    <source>
        <dbReference type="SAM" id="MobiDB-lite"/>
    </source>
</evidence>